<feature type="domain" description="DUF83" evidence="15">
    <location>
        <begin position="72"/>
        <end position="181"/>
    </location>
</feature>
<dbReference type="InterPro" id="IPR011604">
    <property type="entry name" value="PDDEXK-like_dom_sf"/>
</dbReference>
<dbReference type="Pfam" id="PF01930">
    <property type="entry name" value="Cas_Cas4"/>
    <property type="match status" value="1"/>
</dbReference>
<keyword evidence="7 13" id="KW-0378">Hydrolase</keyword>
<keyword evidence="14" id="KW-0812">Transmembrane</keyword>
<keyword evidence="9 13" id="KW-0408">Iron</keyword>
<dbReference type="PANTHER" id="PTHR36531">
    <property type="entry name" value="CRISPR-ASSOCIATED EXONUCLEASE CAS4"/>
    <property type="match status" value="1"/>
</dbReference>
<dbReference type="Gene3D" id="3.90.320.10">
    <property type="match status" value="1"/>
</dbReference>
<reference evidence="16 17" key="1">
    <citation type="submission" date="2018-12" db="EMBL/GenBank/DDBJ databases">
        <title>Genome Sequence of Candidatus Viridilinea halotolerans isolated from saline sulfide-rich spring.</title>
        <authorList>
            <person name="Grouzdev D.S."/>
            <person name="Burganskaya E.I."/>
            <person name="Krutkina M.S."/>
            <person name="Sukhacheva M.V."/>
            <person name="Gorlenko V.M."/>
        </authorList>
    </citation>
    <scope>NUCLEOTIDE SEQUENCE [LARGE SCALE GENOMIC DNA]</scope>
    <source>
        <strain evidence="16">Chok-6</strain>
    </source>
</reference>
<evidence type="ECO:0000256" key="13">
    <source>
        <dbReference type="RuleBase" id="RU365022"/>
    </source>
</evidence>
<protein>
    <recommendedName>
        <fullName evidence="4 13">CRISPR-associated exonuclease Cas4</fullName>
        <ecNumber evidence="3 13">3.1.12.1</ecNumber>
    </recommendedName>
</protein>
<dbReference type="GO" id="GO:0046872">
    <property type="term" value="F:metal ion binding"/>
    <property type="evidence" value="ECO:0007669"/>
    <property type="project" value="UniProtKB-KW"/>
</dbReference>
<keyword evidence="12 13" id="KW-0464">Manganese</keyword>
<comment type="caution">
    <text evidence="16">The sequence shown here is derived from an EMBL/GenBank/DDBJ whole genome shotgun (WGS) entry which is preliminary data.</text>
</comment>
<dbReference type="Proteomes" id="UP000280307">
    <property type="component" value="Unassembled WGS sequence"/>
</dbReference>
<keyword evidence="10 13" id="KW-0411">Iron-sulfur</keyword>
<evidence type="ECO:0000256" key="2">
    <source>
        <dbReference type="ARBA" id="ARBA00009189"/>
    </source>
</evidence>
<evidence type="ECO:0000313" key="16">
    <source>
        <dbReference type="EMBL" id="RRR67818.1"/>
    </source>
</evidence>
<accession>A0A426TTI7</accession>
<evidence type="ECO:0000256" key="11">
    <source>
        <dbReference type="ARBA" id="ARBA00023118"/>
    </source>
</evidence>
<evidence type="ECO:0000256" key="5">
    <source>
        <dbReference type="ARBA" id="ARBA00022722"/>
    </source>
</evidence>
<comment type="function">
    <text evidence="13">CRISPR (clustered regularly interspaced short palindromic repeat) is an adaptive immune system that provides protection against mobile genetic elements (viruses, transposable elements and conjugative plasmids). CRISPR clusters contain sequences complementary to antecedent mobile elements and target invading nucleic acids. CRISPR clusters are transcribed and processed into CRISPR RNA (crRNA).</text>
</comment>
<dbReference type="AlphaFoldDB" id="A0A426TTI7"/>
<evidence type="ECO:0000256" key="14">
    <source>
        <dbReference type="SAM" id="Phobius"/>
    </source>
</evidence>
<comment type="similarity">
    <text evidence="2 13">Belongs to the CRISPR-associated exonuclease Cas4 family.</text>
</comment>
<keyword evidence="6 13" id="KW-0479">Metal-binding</keyword>
<name>A0A426TTI7_9CHLR</name>
<evidence type="ECO:0000256" key="1">
    <source>
        <dbReference type="ARBA" id="ARBA00001966"/>
    </source>
</evidence>
<comment type="cofactor">
    <cofactor evidence="13">
        <name>iron-sulfur cluster</name>
        <dbReference type="ChEBI" id="CHEBI:30408"/>
    </cofactor>
</comment>
<keyword evidence="5 13" id="KW-0540">Nuclease</keyword>
<comment type="cofactor">
    <cofactor evidence="1">
        <name>[4Fe-4S] cluster</name>
        <dbReference type="ChEBI" id="CHEBI:49883"/>
    </cofactor>
</comment>
<dbReference type="EMBL" id="RSAS01000761">
    <property type="protein sequence ID" value="RRR67818.1"/>
    <property type="molecule type" value="Genomic_DNA"/>
</dbReference>
<comment type="cofactor">
    <cofactor evidence="13">
        <name>Mg(2+)</name>
        <dbReference type="ChEBI" id="CHEBI:18420"/>
    </cofactor>
    <cofactor evidence="13">
        <name>Mn(2+)</name>
        <dbReference type="ChEBI" id="CHEBI:29035"/>
    </cofactor>
    <text evidence="13">Mg(2+) or Mn(2+) required for ssDNA cleavage activity.</text>
</comment>
<evidence type="ECO:0000256" key="12">
    <source>
        <dbReference type="ARBA" id="ARBA00023211"/>
    </source>
</evidence>
<keyword evidence="8 13" id="KW-0269">Exonuclease</keyword>
<evidence type="ECO:0000256" key="3">
    <source>
        <dbReference type="ARBA" id="ARBA00012768"/>
    </source>
</evidence>
<evidence type="ECO:0000256" key="4">
    <source>
        <dbReference type="ARBA" id="ARBA00020049"/>
    </source>
</evidence>
<sequence>MVGSVALGAGLVAALSLVNLALGLIALALLLLTGAVLLRRRTGLPWARVRSEDVRDHHAPERPLYARRYGLTGRPDYLLERHGHLIPVEVKPSRSAPKPYPSDLMQLAAYCLLVEETSGQAPPYGLLRYADTTFRLAYTPAVRAELLATIEAMHEILDAEDVARSHEQAARCRGCSLRGECDDALE</sequence>
<evidence type="ECO:0000256" key="7">
    <source>
        <dbReference type="ARBA" id="ARBA00022801"/>
    </source>
</evidence>
<evidence type="ECO:0000256" key="9">
    <source>
        <dbReference type="ARBA" id="ARBA00023004"/>
    </source>
</evidence>
<gene>
    <name evidence="16" type="primary">cas4</name>
    <name evidence="16" type="ORF">EI684_18395</name>
</gene>
<evidence type="ECO:0000256" key="8">
    <source>
        <dbReference type="ARBA" id="ARBA00022839"/>
    </source>
</evidence>
<feature type="transmembrane region" description="Helical" evidence="14">
    <location>
        <begin position="12"/>
        <end position="38"/>
    </location>
</feature>
<dbReference type="PANTHER" id="PTHR36531:SF6">
    <property type="entry name" value="DNA REPLICATION ATP-DEPENDENT HELICASE_NUCLEASE DNA2"/>
    <property type="match status" value="1"/>
</dbReference>
<keyword evidence="14" id="KW-1133">Transmembrane helix</keyword>
<evidence type="ECO:0000256" key="10">
    <source>
        <dbReference type="ARBA" id="ARBA00023014"/>
    </source>
</evidence>
<keyword evidence="11 13" id="KW-0051">Antiviral defense</keyword>
<dbReference type="InterPro" id="IPR051827">
    <property type="entry name" value="Cas4_exonuclease"/>
</dbReference>
<dbReference type="GO" id="GO:0051536">
    <property type="term" value="F:iron-sulfur cluster binding"/>
    <property type="evidence" value="ECO:0007669"/>
    <property type="project" value="UniProtKB-KW"/>
</dbReference>
<evidence type="ECO:0000256" key="6">
    <source>
        <dbReference type="ARBA" id="ARBA00022723"/>
    </source>
</evidence>
<dbReference type="GO" id="GO:0004527">
    <property type="term" value="F:exonuclease activity"/>
    <property type="evidence" value="ECO:0007669"/>
    <property type="project" value="UniProtKB-KW"/>
</dbReference>
<keyword evidence="14" id="KW-0472">Membrane</keyword>
<organism evidence="16 17">
    <name type="scientific">Candidatus Viridilinea halotolerans</name>
    <dbReference type="NCBI Taxonomy" id="2491704"/>
    <lineage>
        <taxon>Bacteria</taxon>
        <taxon>Bacillati</taxon>
        <taxon>Chloroflexota</taxon>
        <taxon>Chloroflexia</taxon>
        <taxon>Chloroflexales</taxon>
        <taxon>Chloroflexineae</taxon>
        <taxon>Oscillochloridaceae</taxon>
        <taxon>Candidatus Viridilinea</taxon>
    </lineage>
</organism>
<evidence type="ECO:0000313" key="17">
    <source>
        <dbReference type="Proteomes" id="UP000280307"/>
    </source>
</evidence>
<proteinExistence type="inferred from homology"/>
<dbReference type="InterPro" id="IPR022765">
    <property type="entry name" value="Dna2/Cas4_DUF83"/>
</dbReference>
<evidence type="ECO:0000259" key="15">
    <source>
        <dbReference type="Pfam" id="PF01930"/>
    </source>
</evidence>
<dbReference type="GO" id="GO:0051607">
    <property type="term" value="P:defense response to virus"/>
    <property type="evidence" value="ECO:0007669"/>
    <property type="project" value="UniProtKB-KW"/>
</dbReference>
<dbReference type="EC" id="3.1.12.1" evidence="3 13"/>
<dbReference type="NCBIfam" id="TIGR00372">
    <property type="entry name" value="cas4"/>
    <property type="match status" value="1"/>
</dbReference>
<dbReference type="InterPro" id="IPR013343">
    <property type="entry name" value="CRISPR-assoc_prot_Cas4"/>
</dbReference>